<gene>
    <name evidence="4" type="ORF">K504DRAFT_392734</name>
</gene>
<dbReference type="GO" id="GO:0030267">
    <property type="term" value="F:glyoxylate reductase (NADPH) activity"/>
    <property type="evidence" value="ECO:0007669"/>
    <property type="project" value="TreeGrafter"/>
</dbReference>
<evidence type="ECO:0000313" key="5">
    <source>
        <dbReference type="Proteomes" id="UP000799428"/>
    </source>
</evidence>
<organism evidence="4 5">
    <name type="scientific">Pleomassaria siparia CBS 279.74</name>
    <dbReference type="NCBI Taxonomy" id="1314801"/>
    <lineage>
        <taxon>Eukaryota</taxon>
        <taxon>Fungi</taxon>
        <taxon>Dikarya</taxon>
        <taxon>Ascomycota</taxon>
        <taxon>Pezizomycotina</taxon>
        <taxon>Dothideomycetes</taxon>
        <taxon>Pleosporomycetidae</taxon>
        <taxon>Pleosporales</taxon>
        <taxon>Pleomassariaceae</taxon>
        <taxon>Pleomassaria</taxon>
    </lineage>
</organism>
<comment type="similarity">
    <text evidence="1">Belongs to the D-isomer specific 2-hydroxyacid dehydrogenase family.</text>
</comment>
<feature type="non-terminal residue" evidence="4">
    <location>
        <position position="1"/>
    </location>
</feature>
<dbReference type="InterPro" id="IPR029753">
    <property type="entry name" value="D-isomer_DH_CS"/>
</dbReference>
<protein>
    <recommendedName>
        <fullName evidence="3">D-isomer specific 2-hydroxyacid dehydrogenase NAD-binding domain-containing protein</fullName>
    </recommendedName>
</protein>
<evidence type="ECO:0000313" key="4">
    <source>
        <dbReference type="EMBL" id="KAF2703238.1"/>
    </source>
</evidence>
<dbReference type="SUPFAM" id="SSF51735">
    <property type="entry name" value="NAD(P)-binding Rossmann-fold domains"/>
    <property type="match status" value="1"/>
</dbReference>
<keyword evidence="5" id="KW-1185">Reference proteome</keyword>
<dbReference type="InterPro" id="IPR050223">
    <property type="entry name" value="D-isomer_2-hydroxyacid_DH"/>
</dbReference>
<proteinExistence type="inferred from homology"/>
<dbReference type="PANTHER" id="PTHR10996">
    <property type="entry name" value="2-HYDROXYACID DEHYDROGENASE-RELATED"/>
    <property type="match status" value="1"/>
</dbReference>
<evidence type="ECO:0000256" key="2">
    <source>
        <dbReference type="ARBA" id="ARBA00023002"/>
    </source>
</evidence>
<dbReference type="AlphaFoldDB" id="A0A6G1JRR0"/>
<dbReference type="GO" id="GO:0051287">
    <property type="term" value="F:NAD binding"/>
    <property type="evidence" value="ECO:0007669"/>
    <property type="project" value="InterPro"/>
</dbReference>
<keyword evidence="2" id="KW-0560">Oxidoreductase</keyword>
<sequence length="148" mass="16200">RLPVDQEKLYNATYCPSLHDLLSVSDVVSINCPLNAATTNLISTAEFAAMKDGAYLINTARGAVIDEAALKVALDSGKVARAGVDVLCNEPNVDPWFFEQDNVIIQPHLGGLTDVAFRKAERECFENVRAFFETGKANSPVNMERLKK</sequence>
<dbReference type="PROSITE" id="PS00671">
    <property type="entry name" value="D_2_HYDROXYACID_DH_3"/>
    <property type="match status" value="1"/>
</dbReference>
<accession>A0A6G1JRR0</accession>
<dbReference type="InterPro" id="IPR006140">
    <property type="entry name" value="D-isomer_DH_NAD-bd"/>
</dbReference>
<dbReference type="OrthoDB" id="9991913at2759"/>
<evidence type="ECO:0000259" key="3">
    <source>
        <dbReference type="Pfam" id="PF02826"/>
    </source>
</evidence>
<dbReference type="PANTHER" id="PTHR10996:SF257">
    <property type="entry name" value="GLYOXYLATE REDUCTASE 1"/>
    <property type="match status" value="1"/>
</dbReference>
<dbReference type="GO" id="GO:0005829">
    <property type="term" value="C:cytosol"/>
    <property type="evidence" value="ECO:0007669"/>
    <property type="project" value="TreeGrafter"/>
</dbReference>
<name>A0A6G1JRR0_9PLEO</name>
<dbReference type="Gene3D" id="3.40.50.720">
    <property type="entry name" value="NAD(P)-binding Rossmann-like Domain"/>
    <property type="match status" value="2"/>
</dbReference>
<dbReference type="PROSITE" id="PS00670">
    <property type="entry name" value="D_2_HYDROXYACID_DH_2"/>
    <property type="match status" value="1"/>
</dbReference>
<feature type="domain" description="D-isomer specific 2-hydroxyacid dehydrogenase NAD-binding" evidence="3">
    <location>
        <begin position="7"/>
        <end position="110"/>
    </location>
</feature>
<dbReference type="InterPro" id="IPR036291">
    <property type="entry name" value="NAD(P)-bd_dom_sf"/>
</dbReference>
<evidence type="ECO:0000256" key="1">
    <source>
        <dbReference type="ARBA" id="ARBA00005854"/>
    </source>
</evidence>
<dbReference type="Pfam" id="PF02826">
    <property type="entry name" value="2-Hacid_dh_C"/>
    <property type="match status" value="1"/>
</dbReference>
<dbReference type="Proteomes" id="UP000799428">
    <property type="component" value="Unassembled WGS sequence"/>
</dbReference>
<reference evidence="4" key="1">
    <citation type="journal article" date="2020" name="Stud. Mycol.">
        <title>101 Dothideomycetes genomes: a test case for predicting lifestyles and emergence of pathogens.</title>
        <authorList>
            <person name="Haridas S."/>
            <person name="Albert R."/>
            <person name="Binder M."/>
            <person name="Bloem J."/>
            <person name="Labutti K."/>
            <person name="Salamov A."/>
            <person name="Andreopoulos B."/>
            <person name="Baker S."/>
            <person name="Barry K."/>
            <person name="Bills G."/>
            <person name="Bluhm B."/>
            <person name="Cannon C."/>
            <person name="Castanera R."/>
            <person name="Culley D."/>
            <person name="Daum C."/>
            <person name="Ezra D."/>
            <person name="Gonzalez J."/>
            <person name="Henrissat B."/>
            <person name="Kuo A."/>
            <person name="Liang C."/>
            <person name="Lipzen A."/>
            <person name="Lutzoni F."/>
            <person name="Magnuson J."/>
            <person name="Mondo S."/>
            <person name="Nolan M."/>
            <person name="Ohm R."/>
            <person name="Pangilinan J."/>
            <person name="Park H.-J."/>
            <person name="Ramirez L."/>
            <person name="Alfaro M."/>
            <person name="Sun H."/>
            <person name="Tritt A."/>
            <person name="Yoshinaga Y."/>
            <person name="Zwiers L.-H."/>
            <person name="Turgeon B."/>
            <person name="Goodwin S."/>
            <person name="Spatafora J."/>
            <person name="Crous P."/>
            <person name="Grigoriev I."/>
        </authorList>
    </citation>
    <scope>NUCLEOTIDE SEQUENCE</scope>
    <source>
        <strain evidence="4">CBS 279.74</strain>
    </source>
</reference>
<dbReference type="EMBL" id="MU005788">
    <property type="protein sequence ID" value="KAF2703238.1"/>
    <property type="molecule type" value="Genomic_DNA"/>
</dbReference>
<dbReference type="GO" id="GO:0016618">
    <property type="term" value="F:hydroxypyruvate reductase [NAD(P)H] activity"/>
    <property type="evidence" value="ECO:0007669"/>
    <property type="project" value="TreeGrafter"/>
</dbReference>